<dbReference type="EMBL" id="DROD01000553">
    <property type="protein sequence ID" value="HHJ53256.1"/>
    <property type="molecule type" value="Genomic_DNA"/>
</dbReference>
<reference evidence="1" key="1">
    <citation type="journal article" date="2020" name="mSystems">
        <title>Genome- and Community-Level Interaction Insights into Carbon Utilization and Element Cycling Functions of Hydrothermarchaeota in Hydrothermal Sediment.</title>
        <authorList>
            <person name="Zhou Z."/>
            <person name="Liu Y."/>
            <person name="Xu W."/>
            <person name="Pan J."/>
            <person name="Luo Z.H."/>
            <person name="Li M."/>
        </authorList>
    </citation>
    <scope>NUCLEOTIDE SEQUENCE [LARGE SCALE GENOMIC DNA]</scope>
    <source>
        <strain evidence="1">HyVt-527</strain>
    </source>
</reference>
<proteinExistence type="predicted"/>
<organism evidence="1">
    <name type="scientific">Caldithrix abyssi</name>
    <dbReference type="NCBI Taxonomy" id="187145"/>
    <lineage>
        <taxon>Bacteria</taxon>
        <taxon>Pseudomonadati</taxon>
        <taxon>Calditrichota</taxon>
        <taxon>Calditrichia</taxon>
        <taxon>Calditrichales</taxon>
        <taxon>Calditrichaceae</taxon>
        <taxon>Caldithrix</taxon>
    </lineage>
</organism>
<dbReference type="SUPFAM" id="SSF56935">
    <property type="entry name" value="Porins"/>
    <property type="match status" value="1"/>
</dbReference>
<dbReference type="Gene3D" id="2.40.160.60">
    <property type="entry name" value="Outer membrane protein transport protein (OMPP1/FadL/TodX)"/>
    <property type="match status" value="1"/>
</dbReference>
<dbReference type="Proteomes" id="UP000886124">
    <property type="component" value="Unassembled WGS sequence"/>
</dbReference>
<dbReference type="AlphaFoldDB" id="A0A7V5PQH2"/>
<sequence>MKAKIRLCTFTFAVLLSVGMVYGAFEERGVGSGYLGRGGTGIAAGNMAFIAFRNAAALPFYAEQRLDLFYRNFYGLPDLNEVALAFTLPQKEVPLSFGLSQYGSKTYNETMIRVAAGYRVAPSLALGVTGNLYYVSLKNYGYSTSYGFGLSGLYTVTKRLNLGFTVTNLNEPTIGTAREKIPLTLIMGLSFSPIDDAILNVDVVKESGFDFDYRFGLEYVTLDWLTVRAGYRYLAQSISLGLGLFLGDFRADYSLEYHPELNYSHSVSVGYAF</sequence>
<protein>
    <recommendedName>
        <fullName evidence="2">PorV/PorQ family protein</fullName>
    </recommendedName>
</protein>
<name>A0A7V5PQH2_CALAY</name>
<comment type="caution">
    <text evidence="1">The sequence shown here is derived from an EMBL/GenBank/DDBJ whole genome shotgun (WGS) entry which is preliminary data.</text>
</comment>
<evidence type="ECO:0008006" key="2">
    <source>
        <dbReference type="Google" id="ProtNLM"/>
    </source>
</evidence>
<evidence type="ECO:0000313" key="1">
    <source>
        <dbReference type="EMBL" id="HHJ53256.1"/>
    </source>
</evidence>
<accession>A0A7V5PQH2</accession>
<gene>
    <name evidence="1" type="ORF">ENJ89_08700</name>
</gene>